<gene>
    <name evidence="4" type="ORF">WMO66_06150</name>
</gene>
<keyword evidence="2" id="KW-0732">Signal</keyword>
<feature type="chain" id="PRO_5045374628" evidence="2">
    <location>
        <begin position="24"/>
        <end position="753"/>
    </location>
</feature>
<feature type="domain" description="Solute-binding protein family 5" evidence="3">
    <location>
        <begin position="258"/>
        <end position="603"/>
    </location>
</feature>
<dbReference type="InterPro" id="IPR000914">
    <property type="entry name" value="SBP_5_dom"/>
</dbReference>
<comment type="caution">
    <text evidence="4">The sequence shown here is derived from an EMBL/GenBank/DDBJ whole genome shotgun (WGS) entry which is preliminary data.</text>
</comment>
<feature type="compositionally biased region" description="Low complexity" evidence="1">
    <location>
        <begin position="35"/>
        <end position="49"/>
    </location>
</feature>
<dbReference type="PANTHER" id="PTHR30290:SF81">
    <property type="entry name" value="OLIGOPEPTIDE-BINDING PROTEIN OPPA"/>
    <property type="match status" value="1"/>
</dbReference>
<dbReference type="Pfam" id="PF00496">
    <property type="entry name" value="SBP_bac_5"/>
    <property type="match status" value="1"/>
</dbReference>
<sequence>MKKNLLKLLTLVLALVMVVTVFAGCKKPDEETDAPTQGSEETPTETQEQPADEYKPSAAQLLNGKEWGKDYTELYDEIGDKVTIDDVQEDPTTGLAYVEYEGKTYELGMDFLSMAMVYKTAVPENSQYETEDDVYAAWWKYYMTRWNYLLPEIPLYSNEYYDVYNAKIKGVDEHPTNPYWGPAKALIDWTSEKADNDIIIGNITDLSGKFRYSPFGGSNPSAADLHVDNLINGLETVATTKEGGFEVNKTVVKQLDKVENEDGTLTYTITLNDGLVFSDGTPVTAKNYLYFPMVFSTLVASEAEGKDRQAGLTMAGFEEFNAYDGTNEGDGVSKTFAGLRLLADNQFSVTVKPEYANYYYAISYAGFSPFVKELWCGDYDIADDGEGCYFTDGFYNKTGDSFDMAAHIVASSNNTDTTYACSGPYVVESYDEGDKSAILTLNPNFPGNYEGAKPSIAKVIYKKSVSATQLDDLKSGGVDVLMGITGGAETDEAVAACDNSNGAFVYTHYSRAGYGKLQFRNDYGPAQFTAVRQAITYCLDRASFAKTFTGGYGGVVDGAYYAGSWMYKEAAANGMLLNAYDTSADTAIAVLEADGWIYDANGEPYVEGVRYKKIPAEYADENDKTYKSIDGAYVTTKVGDDYYMPLVLNWYGTTDNPFSDLLVTDFEQGANIAAAGIVIQKTTGDFNPMLDEFYQQAVYGFYSGTPMYSCFNYATGFTSAAYDYSYNWSIDPSFYENNSVAYLMDEADIYWLS</sequence>
<dbReference type="PANTHER" id="PTHR30290">
    <property type="entry name" value="PERIPLASMIC BINDING COMPONENT OF ABC TRANSPORTER"/>
    <property type="match status" value="1"/>
</dbReference>
<dbReference type="Gene3D" id="3.40.190.10">
    <property type="entry name" value="Periplasmic binding protein-like II"/>
    <property type="match status" value="1"/>
</dbReference>
<dbReference type="Gene3D" id="3.10.105.10">
    <property type="entry name" value="Dipeptide-binding Protein, Domain 3"/>
    <property type="match status" value="1"/>
</dbReference>
<feature type="signal peptide" evidence="2">
    <location>
        <begin position="1"/>
        <end position="23"/>
    </location>
</feature>
<proteinExistence type="predicted"/>
<keyword evidence="5" id="KW-1185">Reference proteome</keyword>
<evidence type="ECO:0000256" key="1">
    <source>
        <dbReference type="SAM" id="MobiDB-lite"/>
    </source>
</evidence>
<dbReference type="SUPFAM" id="SSF53850">
    <property type="entry name" value="Periplasmic binding protein-like II"/>
    <property type="match status" value="1"/>
</dbReference>
<dbReference type="EMBL" id="JBBMFF010000191">
    <property type="protein sequence ID" value="MEQ2510829.1"/>
    <property type="molecule type" value="Genomic_DNA"/>
</dbReference>
<dbReference type="Proteomes" id="UP001491552">
    <property type="component" value="Unassembled WGS sequence"/>
</dbReference>
<dbReference type="PROSITE" id="PS51257">
    <property type="entry name" value="PROKAR_LIPOPROTEIN"/>
    <property type="match status" value="1"/>
</dbReference>
<dbReference type="InterPro" id="IPR039424">
    <property type="entry name" value="SBP_5"/>
</dbReference>
<evidence type="ECO:0000256" key="2">
    <source>
        <dbReference type="SAM" id="SignalP"/>
    </source>
</evidence>
<evidence type="ECO:0000313" key="5">
    <source>
        <dbReference type="Proteomes" id="UP001491552"/>
    </source>
</evidence>
<feature type="region of interest" description="Disordered" evidence="1">
    <location>
        <begin position="28"/>
        <end position="54"/>
    </location>
</feature>
<evidence type="ECO:0000313" key="4">
    <source>
        <dbReference type="EMBL" id="MEQ2510829.1"/>
    </source>
</evidence>
<organism evidence="4 5">
    <name type="scientific">Faecousia intestinalis</name>
    <dbReference type="NCBI Taxonomy" id="3133167"/>
    <lineage>
        <taxon>Bacteria</taxon>
        <taxon>Bacillati</taxon>
        <taxon>Bacillota</taxon>
        <taxon>Clostridia</taxon>
        <taxon>Eubacteriales</taxon>
        <taxon>Oscillospiraceae</taxon>
        <taxon>Faecousia</taxon>
    </lineage>
</organism>
<name>A0ABV1G5Y2_9FIRM</name>
<evidence type="ECO:0000259" key="3">
    <source>
        <dbReference type="Pfam" id="PF00496"/>
    </source>
</evidence>
<accession>A0ABV1G5Y2</accession>
<reference evidence="4 5" key="1">
    <citation type="submission" date="2024-03" db="EMBL/GenBank/DDBJ databases">
        <title>Human intestinal bacterial collection.</title>
        <authorList>
            <person name="Pauvert C."/>
            <person name="Hitch T.C.A."/>
            <person name="Clavel T."/>
        </authorList>
    </citation>
    <scope>NUCLEOTIDE SEQUENCE [LARGE SCALE GENOMIC DNA]</scope>
    <source>
        <strain evidence="4 5">CLA-AA-H192</strain>
    </source>
</reference>
<dbReference type="RefSeq" id="WP_349135511.1">
    <property type="nucleotide sequence ID" value="NZ_JBBMFF010000191.1"/>
</dbReference>
<protein>
    <submittedName>
        <fullName evidence="4">ABC transporter substrate-binding protein</fullName>
    </submittedName>
</protein>